<accession>A0A9P4J4U0</accession>
<feature type="compositionally biased region" description="Low complexity" evidence="5">
    <location>
        <begin position="205"/>
        <end position="223"/>
    </location>
</feature>
<organism evidence="6 7">
    <name type="scientific">Myriangium duriaei CBS 260.36</name>
    <dbReference type="NCBI Taxonomy" id="1168546"/>
    <lineage>
        <taxon>Eukaryota</taxon>
        <taxon>Fungi</taxon>
        <taxon>Dikarya</taxon>
        <taxon>Ascomycota</taxon>
        <taxon>Pezizomycotina</taxon>
        <taxon>Dothideomycetes</taxon>
        <taxon>Dothideomycetidae</taxon>
        <taxon>Myriangiales</taxon>
        <taxon>Myriangiaceae</taxon>
        <taxon>Myriangium</taxon>
    </lineage>
</organism>
<dbReference type="Gene3D" id="3.90.1030.20">
    <property type="entry name" value="DNA polymerase delta, p66 (Cdc27) subunit, wHTH domain"/>
    <property type="match status" value="1"/>
</dbReference>
<dbReference type="GO" id="GO:0006271">
    <property type="term" value="P:DNA strand elongation involved in DNA replication"/>
    <property type="evidence" value="ECO:0007669"/>
    <property type="project" value="TreeGrafter"/>
</dbReference>
<gene>
    <name evidence="6" type="ORF">K461DRAFT_294098</name>
</gene>
<dbReference type="AlphaFoldDB" id="A0A9P4J4U0"/>
<dbReference type="OrthoDB" id="514823at2759"/>
<evidence type="ECO:0000313" key="7">
    <source>
        <dbReference type="Proteomes" id="UP000799439"/>
    </source>
</evidence>
<dbReference type="Proteomes" id="UP000799439">
    <property type="component" value="Unassembled WGS sequence"/>
</dbReference>
<comment type="subcellular location">
    <subcellularLocation>
        <location evidence="1">Nucleus</location>
    </subcellularLocation>
</comment>
<feature type="compositionally biased region" description="Basic and acidic residues" evidence="5">
    <location>
        <begin position="294"/>
        <end position="310"/>
    </location>
</feature>
<evidence type="ECO:0000313" key="6">
    <source>
        <dbReference type="EMBL" id="KAF2152433.1"/>
    </source>
</evidence>
<evidence type="ECO:0000256" key="2">
    <source>
        <dbReference type="ARBA" id="ARBA00017589"/>
    </source>
</evidence>
<keyword evidence="3" id="KW-0235">DNA replication</keyword>
<dbReference type="PANTHER" id="PTHR17598">
    <property type="entry name" value="DNA POLYMERASE DELTA SUBUNIT 3"/>
    <property type="match status" value="1"/>
</dbReference>
<dbReference type="GO" id="GO:0006297">
    <property type="term" value="P:nucleotide-excision repair, DNA gap filling"/>
    <property type="evidence" value="ECO:0007669"/>
    <property type="project" value="TreeGrafter"/>
</dbReference>
<evidence type="ECO:0000256" key="5">
    <source>
        <dbReference type="SAM" id="MobiDB-lite"/>
    </source>
</evidence>
<dbReference type="GO" id="GO:0043625">
    <property type="term" value="C:delta DNA polymerase complex"/>
    <property type="evidence" value="ECO:0007669"/>
    <property type="project" value="InterPro"/>
</dbReference>
<dbReference type="InterPro" id="IPR019038">
    <property type="entry name" value="POLD3"/>
</dbReference>
<dbReference type="PANTHER" id="PTHR17598:SF13">
    <property type="entry name" value="DNA POLYMERASE DELTA SUBUNIT 3"/>
    <property type="match status" value="1"/>
</dbReference>
<dbReference type="Pfam" id="PF09507">
    <property type="entry name" value="CDC27"/>
    <property type="match status" value="1"/>
</dbReference>
<dbReference type="InterPro" id="IPR041913">
    <property type="entry name" value="POLD3_sf"/>
</dbReference>
<comment type="caution">
    <text evidence="6">The sequence shown here is derived from an EMBL/GenBank/DDBJ whole genome shotgun (WGS) entry which is preliminary data.</text>
</comment>
<feature type="compositionally biased region" description="Polar residues" evidence="5">
    <location>
        <begin position="67"/>
        <end position="79"/>
    </location>
</feature>
<feature type="compositionally biased region" description="Basic and acidic residues" evidence="5">
    <location>
        <begin position="337"/>
        <end position="347"/>
    </location>
</feature>
<proteinExistence type="predicted"/>
<dbReference type="EMBL" id="ML996086">
    <property type="protein sequence ID" value="KAF2152433.1"/>
    <property type="molecule type" value="Genomic_DNA"/>
</dbReference>
<feature type="compositionally biased region" description="Low complexity" evidence="5">
    <location>
        <begin position="407"/>
        <end position="423"/>
    </location>
</feature>
<dbReference type="GO" id="GO:0003887">
    <property type="term" value="F:DNA-directed DNA polymerase activity"/>
    <property type="evidence" value="ECO:0007669"/>
    <property type="project" value="TreeGrafter"/>
</dbReference>
<feature type="region of interest" description="Disordered" evidence="5">
    <location>
        <begin position="205"/>
        <end position="369"/>
    </location>
</feature>
<protein>
    <recommendedName>
        <fullName evidence="2">DNA polymerase delta subunit 3</fullName>
    </recommendedName>
</protein>
<dbReference type="GO" id="GO:1904161">
    <property type="term" value="P:DNA synthesis involved in UV-damage excision repair"/>
    <property type="evidence" value="ECO:0007669"/>
    <property type="project" value="TreeGrafter"/>
</dbReference>
<reference evidence="6" key="1">
    <citation type="journal article" date="2020" name="Stud. Mycol.">
        <title>101 Dothideomycetes genomes: a test case for predicting lifestyles and emergence of pathogens.</title>
        <authorList>
            <person name="Haridas S."/>
            <person name="Albert R."/>
            <person name="Binder M."/>
            <person name="Bloem J."/>
            <person name="Labutti K."/>
            <person name="Salamov A."/>
            <person name="Andreopoulos B."/>
            <person name="Baker S."/>
            <person name="Barry K."/>
            <person name="Bills G."/>
            <person name="Bluhm B."/>
            <person name="Cannon C."/>
            <person name="Castanera R."/>
            <person name="Culley D."/>
            <person name="Daum C."/>
            <person name="Ezra D."/>
            <person name="Gonzalez J."/>
            <person name="Henrissat B."/>
            <person name="Kuo A."/>
            <person name="Liang C."/>
            <person name="Lipzen A."/>
            <person name="Lutzoni F."/>
            <person name="Magnuson J."/>
            <person name="Mondo S."/>
            <person name="Nolan M."/>
            <person name="Ohm R."/>
            <person name="Pangilinan J."/>
            <person name="Park H.-J."/>
            <person name="Ramirez L."/>
            <person name="Alfaro M."/>
            <person name="Sun H."/>
            <person name="Tritt A."/>
            <person name="Yoshinaga Y."/>
            <person name="Zwiers L.-H."/>
            <person name="Turgeon B."/>
            <person name="Goodwin S."/>
            <person name="Spatafora J."/>
            <person name="Crous P."/>
            <person name="Grigoriev I."/>
        </authorList>
    </citation>
    <scope>NUCLEOTIDE SEQUENCE</scope>
    <source>
        <strain evidence="6">CBS 260.36</strain>
    </source>
</reference>
<evidence type="ECO:0000256" key="4">
    <source>
        <dbReference type="ARBA" id="ARBA00023242"/>
    </source>
</evidence>
<sequence>MQDYKEYLAVHVLNDGETVNYRMLSRALKIHSNRAKQCLFDFHSRQTKKKPNSVYATYLITGKRKSQTQSNGSYSQQYDDTPMPSSPPFPSSSAPEPTQDDALPTWTKVILLAKETDLESAKSSLDELTTIHIYSLSPNAPSDLQTLSDCTRHVRTTYMTEDPLEKWAQYGVIQNPNVWRRTRNGKPVAPPPAPAAEPIVAARKPAPTVAAAKPSPPSSAEAKPPAPKAEAPHKPAPSLKRDRSSIMSSFAKTPAPAPKKVAEKEEEGPALSDEDFDPDDVEDGMDLDDGGEAQEGKSKREREEELKAMMDLDDEEDKEMVDAETPVVEEKEEEPEAIDHPVAKVEEQEPDGMVQVENGRRRGRRRVMKKRTVKDEEGYLVTKEEAVWESFSEDEAPAPKKTRPETKTAPAATTTTTKKGAAKGQSGIMSFFAKR</sequence>
<evidence type="ECO:0000256" key="3">
    <source>
        <dbReference type="ARBA" id="ARBA00022705"/>
    </source>
</evidence>
<feature type="region of interest" description="Disordered" evidence="5">
    <location>
        <begin position="66"/>
        <end position="101"/>
    </location>
</feature>
<feature type="region of interest" description="Disordered" evidence="5">
    <location>
        <begin position="389"/>
        <end position="435"/>
    </location>
</feature>
<evidence type="ECO:0000256" key="1">
    <source>
        <dbReference type="ARBA" id="ARBA00004123"/>
    </source>
</evidence>
<name>A0A9P4J4U0_9PEZI</name>
<keyword evidence="7" id="KW-1185">Reference proteome</keyword>
<feature type="compositionally biased region" description="Acidic residues" evidence="5">
    <location>
        <begin position="264"/>
        <end position="292"/>
    </location>
</feature>
<keyword evidence="4" id="KW-0539">Nucleus</keyword>